<evidence type="ECO:0000256" key="1">
    <source>
        <dbReference type="SAM" id="Phobius"/>
    </source>
</evidence>
<accession>A0A3E0LLP4</accession>
<sequence length="61" mass="6609">MGVGGWGVGEVGCWGEQSCLLPFAFCLLPFAFCLLPFAFCLLKINSVLTVLGAKSPHRCRF</sequence>
<keyword evidence="1" id="KW-0472">Membrane</keyword>
<reference evidence="2 3" key="1">
    <citation type="submission" date="2017-10" db="EMBL/GenBank/DDBJ databases">
        <title>A large-scale comparative metagenomic study reveals the eutrophication-driven functional interactions in six Microcystis-epibionts communities.</title>
        <authorList>
            <person name="Li Q."/>
            <person name="Lin F."/>
        </authorList>
    </citation>
    <scope>NUCLEOTIDE SEQUENCE [LARGE SCALE GENOMIC DNA]</scope>
    <source>
        <strain evidence="2">TW10</strain>
    </source>
</reference>
<evidence type="ECO:0000313" key="2">
    <source>
        <dbReference type="EMBL" id="REJ48276.1"/>
    </source>
</evidence>
<feature type="transmembrane region" description="Helical" evidence="1">
    <location>
        <begin position="20"/>
        <end position="42"/>
    </location>
</feature>
<keyword evidence="1" id="KW-0812">Transmembrane</keyword>
<dbReference type="AlphaFoldDB" id="A0A3E0LLP4"/>
<dbReference type="EMBL" id="QQWD01000028">
    <property type="protein sequence ID" value="REJ48276.1"/>
    <property type="molecule type" value="Genomic_DNA"/>
</dbReference>
<evidence type="ECO:0000313" key="3">
    <source>
        <dbReference type="Proteomes" id="UP000257002"/>
    </source>
</evidence>
<protein>
    <submittedName>
        <fullName evidence="2">Uncharacterized protein</fullName>
    </submittedName>
</protein>
<gene>
    <name evidence="2" type="ORF">DWQ51_19300</name>
</gene>
<keyword evidence="1" id="KW-1133">Transmembrane helix</keyword>
<comment type="caution">
    <text evidence="2">The sequence shown here is derived from an EMBL/GenBank/DDBJ whole genome shotgun (WGS) entry which is preliminary data.</text>
</comment>
<organism evidence="2 3">
    <name type="scientific">Microcystis wesenbergii TW10</name>
    <dbReference type="NCBI Taxonomy" id="2060474"/>
    <lineage>
        <taxon>Bacteria</taxon>
        <taxon>Bacillati</taxon>
        <taxon>Cyanobacteriota</taxon>
        <taxon>Cyanophyceae</taxon>
        <taxon>Oscillatoriophycideae</taxon>
        <taxon>Chroococcales</taxon>
        <taxon>Microcystaceae</taxon>
        <taxon>Microcystis</taxon>
    </lineage>
</organism>
<proteinExistence type="predicted"/>
<dbReference type="Proteomes" id="UP000257002">
    <property type="component" value="Unassembled WGS sequence"/>
</dbReference>
<name>A0A3E0LLP4_9CHRO</name>